<name>A0ABX2IRW6_9RHOO</name>
<organism evidence="5 6">
    <name type="scientific">Uliginosibacterium aquaticum</name>
    <dbReference type="NCBI Taxonomy" id="2731212"/>
    <lineage>
        <taxon>Bacteria</taxon>
        <taxon>Pseudomonadati</taxon>
        <taxon>Pseudomonadota</taxon>
        <taxon>Betaproteobacteria</taxon>
        <taxon>Rhodocyclales</taxon>
        <taxon>Zoogloeaceae</taxon>
        <taxon>Uliginosibacterium</taxon>
    </lineage>
</organism>
<dbReference type="InterPro" id="IPR000415">
    <property type="entry name" value="Nitroreductase-like"/>
</dbReference>
<accession>A0ABX2IRW6</accession>
<keyword evidence="1" id="KW-0285">Flavoprotein</keyword>
<dbReference type="Proteomes" id="UP000778523">
    <property type="component" value="Unassembled WGS sequence"/>
</dbReference>
<protein>
    <submittedName>
        <fullName evidence="5">5,6-dimethylbenzimidazole synthase</fullName>
        <ecNumber evidence="5">1.13.11.79</ecNumber>
    </submittedName>
</protein>
<evidence type="ECO:0000256" key="3">
    <source>
        <dbReference type="ARBA" id="ARBA00023002"/>
    </source>
</evidence>
<evidence type="ECO:0000256" key="2">
    <source>
        <dbReference type="ARBA" id="ARBA00022643"/>
    </source>
</evidence>
<proteinExistence type="predicted"/>
<dbReference type="InterPro" id="IPR050627">
    <property type="entry name" value="Nitroreductase/BluB"/>
</dbReference>
<evidence type="ECO:0000259" key="4">
    <source>
        <dbReference type="Pfam" id="PF00881"/>
    </source>
</evidence>
<gene>
    <name evidence="5" type="primary">bluB</name>
    <name evidence="5" type="ORF">HJ583_017040</name>
</gene>
<dbReference type="InterPro" id="IPR012825">
    <property type="entry name" value="BluB"/>
</dbReference>
<comment type="caution">
    <text evidence="5">The sequence shown here is derived from an EMBL/GenBank/DDBJ whole genome shotgun (WGS) entry which is preliminary data.</text>
</comment>
<sequence length="230" mass="24901">MLFDHQARQSAHALLAARRDMRHFQSGCSIDAATRERLAAALMQAPSVGLMQPWRVLRISDDALRARLADCVSAECERTAQALGAREEAFRALKVEGVRECAELWVVLLAPDDGTVFGRRTMPQEMAWCSVGAAVQNLWLAARAENLGLGWVSLFEPAELAGLLQLPPGAQALGLLCIGPVASFYPAPMLSLADWRQPRDAAALFGENRWAFSEDSAADACASAGPLKQE</sequence>
<dbReference type="InterPro" id="IPR029479">
    <property type="entry name" value="Nitroreductase"/>
</dbReference>
<dbReference type="GO" id="GO:0102919">
    <property type="term" value="F:5,6-dimethylbenzimidazole synthase activity"/>
    <property type="evidence" value="ECO:0007669"/>
    <property type="project" value="UniProtKB-EC"/>
</dbReference>
<dbReference type="PANTHER" id="PTHR23026:SF90">
    <property type="entry name" value="IODOTYROSINE DEIODINASE 1"/>
    <property type="match status" value="1"/>
</dbReference>
<evidence type="ECO:0000313" key="5">
    <source>
        <dbReference type="EMBL" id="NSL56740.1"/>
    </source>
</evidence>
<dbReference type="Gene3D" id="3.40.109.10">
    <property type="entry name" value="NADH Oxidase"/>
    <property type="match status" value="1"/>
</dbReference>
<feature type="domain" description="Nitroreductase" evidence="4">
    <location>
        <begin position="16"/>
        <end position="179"/>
    </location>
</feature>
<keyword evidence="6" id="KW-1185">Reference proteome</keyword>
<dbReference type="EC" id="1.13.11.79" evidence="5"/>
<dbReference type="SUPFAM" id="SSF55469">
    <property type="entry name" value="FMN-dependent nitroreductase-like"/>
    <property type="match status" value="1"/>
</dbReference>
<evidence type="ECO:0000313" key="6">
    <source>
        <dbReference type="Proteomes" id="UP000778523"/>
    </source>
</evidence>
<dbReference type="PANTHER" id="PTHR23026">
    <property type="entry name" value="NADPH NITROREDUCTASE"/>
    <property type="match status" value="1"/>
</dbReference>
<dbReference type="NCBIfam" id="TIGR02476">
    <property type="entry name" value="BluB"/>
    <property type="match status" value="1"/>
</dbReference>
<reference evidence="5 6" key="1">
    <citation type="submission" date="2020-06" db="EMBL/GenBank/DDBJ databases">
        <title>Draft genome of Uliginosibacterium sp. IMCC34675.</title>
        <authorList>
            <person name="Song J."/>
        </authorList>
    </citation>
    <scope>NUCLEOTIDE SEQUENCE [LARGE SCALE GENOMIC DNA]</scope>
    <source>
        <strain evidence="5 6">IMCC34675</strain>
    </source>
</reference>
<keyword evidence="3 5" id="KW-0560">Oxidoreductase</keyword>
<dbReference type="EMBL" id="JABCSC020000005">
    <property type="protein sequence ID" value="NSL56740.1"/>
    <property type="molecule type" value="Genomic_DNA"/>
</dbReference>
<dbReference type="Pfam" id="PF00881">
    <property type="entry name" value="Nitroreductase"/>
    <property type="match status" value="1"/>
</dbReference>
<keyword evidence="2" id="KW-0288">FMN</keyword>
<evidence type="ECO:0000256" key="1">
    <source>
        <dbReference type="ARBA" id="ARBA00022630"/>
    </source>
</evidence>